<proteinExistence type="predicted"/>
<dbReference type="PANTHER" id="PTHR43194">
    <property type="entry name" value="HYDROLASE ALPHA/BETA FOLD FAMILY"/>
    <property type="match status" value="1"/>
</dbReference>
<keyword evidence="3" id="KW-1185">Reference proteome</keyword>
<dbReference type="EMBL" id="ML978078">
    <property type="protein sequence ID" value="KAF2009419.1"/>
    <property type="molecule type" value="Genomic_DNA"/>
</dbReference>
<dbReference type="OrthoDB" id="408373at2759"/>
<dbReference type="Proteomes" id="UP000799778">
    <property type="component" value="Unassembled WGS sequence"/>
</dbReference>
<evidence type="ECO:0000313" key="3">
    <source>
        <dbReference type="Proteomes" id="UP000799778"/>
    </source>
</evidence>
<dbReference type="Pfam" id="PF12697">
    <property type="entry name" value="Abhydrolase_6"/>
    <property type="match status" value="1"/>
</dbReference>
<organism evidence="2 3">
    <name type="scientific">Aaosphaeria arxii CBS 175.79</name>
    <dbReference type="NCBI Taxonomy" id="1450172"/>
    <lineage>
        <taxon>Eukaryota</taxon>
        <taxon>Fungi</taxon>
        <taxon>Dikarya</taxon>
        <taxon>Ascomycota</taxon>
        <taxon>Pezizomycotina</taxon>
        <taxon>Dothideomycetes</taxon>
        <taxon>Pleosporomycetidae</taxon>
        <taxon>Pleosporales</taxon>
        <taxon>Pleosporales incertae sedis</taxon>
        <taxon>Aaosphaeria</taxon>
    </lineage>
</organism>
<dbReference type="GO" id="GO:0016787">
    <property type="term" value="F:hydrolase activity"/>
    <property type="evidence" value="ECO:0007669"/>
    <property type="project" value="UniProtKB-KW"/>
</dbReference>
<evidence type="ECO:0000259" key="1">
    <source>
        <dbReference type="Pfam" id="PF12697"/>
    </source>
</evidence>
<dbReference type="InterPro" id="IPR029058">
    <property type="entry name" value="AB_hydrolase_fold"/>
</dbReference>
<evidence type="ECO:0000313" key="2">
    <source>
        <dbReference type="EMBL" id="KAF2009419.1"/>
    </source>
</evidence>
<sequence length="443" mass="49455">MATNVWEHILSKLWKISNTLNESLATDNQLHAFLDSLDSNKAVLFGWTACGVQEGILCSVQHGQASVRIGKVTEADFILTARADQWQQFYKDIPKPPFQSYWGMYGQNIHQEGVEVLGNHDLFLNLAAVWRRVLELSHDALCGPIPEEQIPAPSETDHITGKYTYLNLATWGATKLFYEQSGDVSNPSIVFLHTAGSDGRQYHGVMNDETMLKRYHMTVFDMPGHGRSFPGELQTPGRHSNNEDAYVGVIAAVIKKLCLEKPVVCGASMAGHVSLAVALRVDEVGAGAVIPCQACEFTDMSRNNWAKSAFINQALFSPEYVYGMMAPLSPQRNKNLLWHIYSSQAFSMYHGDLDFYYGGWDGRGRVECIDTKKCPVYMLTGDYDWSTTPEMSEATAMKIPGAKFQRMENLGHFPATENPTRFAQYLVQAMDYVIGQMKANSCS</sequence>
<dbReference type="AlphaFoldDB" id="A0A6A5X938"/>
<gene>
    <name evidence="2" type="ORF">BU24DRAFT_473559</name>
</gene>
<feature type="domain" description="AB hydrolase-1" evidence="1">
    <location>
        <begin position="189"/>
        <end position="424"/>
    </location>
</feature>
<dbReference type="SUPFAM" id="SSF53474">
    <property type="entry name" value="alpha/beta-Hydrolases"/>
    <property type="match status" value="1"/>
</dbReference>
<dbReference type="InterPro" id="IPR050228">
    <property type="entry name" value="Carboxylesterase_BioH"/>
</dbReference>
<accession>A0A6A5X938</accession>
<dbReference type="GeneID" id="54290196"/>
<reference evidence="2" key="1">
    <citation type="journal article" date="2020" name="Stud. Mycol.">
        <title>101 Dothideomycetes genomes: a test case for predicting lifestyles and emergence of pathogens.</title>
        <authorList>
            <person name="Haridas S."/>
            <person name="Albert R."/>
            <person name="Binder M."/>
            <person name="Bloem J."/>
            <person name="Labutti K."/>
            <person name="Salamov A."/>
            <person name="Andreopoulos B."/>
            <person name="Baker S."/>
            <person name="Barry K."/>
            <person name="Bills G."/>
            <person name="Bluhm B."/>
            <person name="Cannon C."/>
            <person name="Castanera R."/>
            <person name="Culley D."/>
            <person name="Daum C."/>
            <person name="Ezra D."/>
            <person name="Gonzalez J."/>
            <person name="Henrissat B."/>
            <person name="Kuo A."/>
            <person name="Liang C."/>
            <person name="Lipzen A."/>
            <person name="Lutzoni F."/>
            <person name="Magnuson J."/>
            <person name="Mondo S."/>
            <person name="Nolan M."/>
            <person name="Ohm R."/>
            <person name="Pangilinan J."/>
            <person name="Park H.-J."/>
            <person name="Ramirez L."/>
            <person name="Alfaro M."/>
            <person name="Sun H."/>
            <person name="Tritt A."/>
            <person name="Yoshinaga Y."/>
            <person name="Zwiers L.-H."/>
            <person name="Turgeon B."/>
            <person name="Goodwin S."/>
            <person name="Spatafora J."/>
            <person name="Crous P."/>
            <person name="Grigoriev I."/>
        </authorList>
    </citation>
    <scope>NUCLEOTIDE SEQUENCE</scope>
    <source>
        <strain evidence="2">CBS 175.79</strain>
    </source>
</reference>
<dbReference type="RefSeq" id="XP_033377758.1">
    <property type="nucleotide sequence ID" value="XM_033532799.1"/>
</dbReference>
<name>A0A6A5X938_9PLEO</name>
<protein>
    <submittedName>
        <fullName evidence="2">Alpha/beta-hydrolase</fullName>
    </submittedName>
</protein>
<dbReference type="Gene3D" id="3.40.50.1820">
    <property type="entry name" value="alpha/beta hydrolase"/>
    <property type="match status" value="1"/>
</dbReference>
<dbReference type="InterPro" id="IPR000073">
    <property type="entry name" value="AB_hydrolase_1"/>
</dbReference>
<keyword evidence="2" id="KW-0378">Hydrolase</keyword>
<dbReference type="PANTHER" id="PTHR43194:SF2">
    <property type="entry name" value="PEROXISOMAL MEMBRANE PROTEIN LPX1"/>
    <property type="match status" value="1"/>
</dbReference>